<proteinExistence type="predicted"/>
<reference evidence="5 6" key="1">
    <citation type="submission" date="2023-01" db="EMBL/GenBank/DDBJ databases">
        <authorList>
            <person name="Kreplak J."/>
        </authorList>
    </citation>
    <scope>NUCLEOTIDE SEQUENCE [LARGE SCALE GENOMIC DNA]</scope>
</reference>
<dbReference type="AlphaFoldDB" id="A0AAV1B4K0"/>
<dbReference type="GO" id="GO:0000184">
    <property type="term" value="P:nuclear-transcribed mRNA catabolic process, nonsense-mediated decay"/>
    <property type="evidence" value="ECO:0007669"/>
    <property type="project" value="InterPro"/>
</dbReference>
<evidence type="ECO:0000256" key="1">
    <source>
        <dbReference type="ARBA" id="ARBA00004123"/>
    </source>
</evidence>
<sequence>MRVNLLGLMRMRLFTEGVDSIVNGLEVTKKTMDRIMKLVCGWGYKKGTFCLWMKILEIQEGYILIKKDDDAYDFASFFSAMNIVGHLFVEHSQGGLDTDDTEPNCVNEVNEMDGLEEEMVEDPTDGEKFVPTDVQNADPTDGENSVPTDVQNATQSVGEKFVPTQSAVVANSKKQKGKKPVTKRRQSERIKLSLFNKPITGPGFSEQPITITEVGEKSGSKDSKLGVKTRVVIAEKAVVEYAPSLRVPKLSTKKDGREGTILDLLPGLNFTIYKDPDYLEFLKLIAKPQEHLPSAEIQLERKEAEQAGASKEAPIVTPLMEYVRQKRAVGSGPLVSSAATNVGRRARAALQGKPGPVNTRRASEKKREFLVS</sequence>
<feature type="domain" description="UPF3" evidence="4">
    <location>
        <begin position="236"/>
        <end position="328"/>
    </location>
</feature>
<evidence type="ECO:0000259" key="4">
    <source>
        <dbReference type="Pfam" id="PF03467"/>
    </source>
</evidence>
<dbReference type="InterPro" id="IPR039722">
    <property type="entry name" value="Upf3"/>
</dbReference>
<accession>A0AAV1B4K0</accession>
<dbReference type="Proteomes" id="UP001157006">
    <property type="component" value="Chromosome 6"/>
</dbReference>
<dbReference type="EMBL" id="OX451741">
    <property type="protein sequence ID" value="CAI8616458.1"/>
    <property type="molecule type" value="Genomic_DNA"/>
</dbReference>
<gene>
    <name evidence="5" type="ORF">VFH_VI030040</name>
</gene>
<dbReference type="GO" id="GO:0045727">
    <property type="term" value="P:positive regulation of translation"/>
    <property type="evidence" value="ECO:0007669"/>
    <property type="project" value="TreeGrafter"/>
</dbReference>
<keyword evidence="6" id="KW-1185">Reference proteome</keyword>
<evidence type="ECO:0000256" key="3">
    <source>
        <dbReference type="SAM" id="MobiDB-lite"/>
    </source>
</evidence>
<protein>
    <recommendedName>
        <fullName evidence="4">UPF3 domain-containing protein</fullName>
    </recommendedName>
</protein>
<feature type="compositionally biased region" description="Basic and acidic residues" evidence="3">
    <location>
        <begin position="361"/>
        <end position="372"/>
    </location>
</feature>
<dbReference type="PANTHER" id="PTHR13112:SF5">
    <property type="entry name" value="REGULATOR OF NONSENSE TRANSCRIPTS UPF3"/>
    <property type="match status" value="1"/>
</dbReference>
<comment type="subcellular location">
    <subcellularLocation>
        <location evidence="1">Nucleus</location>
    </subcellularLocation>
</comment>
<dbReference type="GO" id="GO:0005737">
    <property type="term" value="C:cytoplasm"/>
    <property type="evidence" value="ECO:0007669"/>
    <property type="project" value="TreeGrafter"/>
</dbReference>
<evidence type="ECO:0000313" key="6">
    <source>
        <dbReference type="Proteomes" id="UP001157006"/>
    </source>
</evidence>
<name>A0AAV1B4K0_VICFA</name>
<dbReference type="PANTHER" id="PTHR13112">
    <property type="entry name" value="UPF3 REGULATOR OF NONSENSE TRANSCRIPTS-LIKE PROTEIN"/>
    <property type="match status" value="1"/>
</dbReference>
<evidence type="ECO:0000256" key="2">
    <source>
        <dbReference type="ARBA" id="ARBA00023242"/>
    </source>
</evidence>
<dbReference type="Pfam" id="PF03467">
    <property type="entry name" value="Smg4_UPF3"/>
    <property type="match status" value="1"/>
</dbReference>
<dbReference type="InterPro" id="IPR005120">
    <property type="entry name" value="UPF3_dom"/>
</dbReference>
<evidence type="ECO:0000313" key="5">
    <source>
        <dbReference type="EMBL" id="CAI8616458.1"/>
    </source>
</evidence>
<organism evidence="5 6">
    <name type="scientific">Vicia faba</name>
    <name type="common">Broad bean</name>
    <name type="synonym">Faba vulgaris</name>
    <dbReference type="NCBI Taxonomy" id="3906"/>
    <lineage>
        <taxon>Eukaryota</taxon>
        <taxon>Viridiplantae</taxon>
        <taxon>Streptophyta</taxon>
        <taxon>Embryophyta</taxon>
        <taxon>Tracheophyta</taxon>
        <taxon>Spermatophyta</taxon>
        <taxon>Magnoliopsida</taxon>
        <taxon>eudicotyledons</taxon>
        <taxon>Gunneridae</taxon>
        <taxon>Pentapetalae</taxon>
        <taxon>rosids</taxon>
        <taxon>fabids</taxon>
        <taxon>Fabales</taxon>
        <taxon>Fabaceae</taxon>
        <taxon>Papilionoideae</taxon>
        <taxon>50 kb inversion clade</taxon>
        <taxon>NPAAA clade</taxon>
        <taxon>Hologalegina</taxon>
        <taxon>IRL clade</taxon>
        <taxon>Fabeae</taxon>
        <taxon>Vicia</taxon>
    </lineage>
</organism>
<feature type="region of interest" description="Disordered" evidence="3">
    <location>
        <begin position="345"/>
        <end position="372"/>
    </location>
</feature>
<dbReference type="GO" id="GO:0005730">
    <property type="term" value="C:nucleolus"/>
    <property type="evidence" value="ECO:0007669"/>
    <property type="project" value="TreeGrafter"/>
</dbReference>
<dbReference type="GO" id="GO:0003729">
    <property type="term" value="F:mRNA binding"/>
    <property type="evidence" value="ECO:0007669"/>
    <property type="project" value="TreeGrafter"/>
</dbReference>
<keyword evidence="2" id="KW-0539">Nucleus</keyword>